<dbReference type="GO" id="GO:0051082">
    <property type="term" value="F:unfolded protein binding"/>
    <property type="evidence" value="ECO:0007669"/>
    <property type="project" value="InterPro"/>
</dbReference>
<dbReference type="NCBIfam" id="TIGR02350">
    <property type="entry name" value="prok_dnaK"/>
    <property type="match status" value="1"/>
</dbReference>
<dbReference type="FunFam" id="3.90.640.10:FF:000003">
    <property type="entry name" value="Molecular chaperone DnaK"/>
    <property type="match status" value="1"/>
</dbReference>
<dbReference type="SUPFAM" id="SSF100920">
    <property type="entry name" value="Heat shock protein 70kD (HSP70), peptide-binding domain"/>
    <property type="match status" value="1"/>
</dbReference>
<dbReference type="Gene3D" id="3.30.420.40">
    <property type="match status" value="2"/>
</dbReference>
<reference evidence="11" key="1">
    <citation type="submission" date="2025-08" db="UniProtKB">
        <authorList>
            <consortium name="Ensembl"/>
        </authorList>
    </citation>
    <scope>IDENTIFICATION</scope>
</reference>
<dbReference type="InterPro" id="IPR018181">
    <property type="entry name" value="Heat_shock_70_CS"/>
</dbReference>
<evidence type="ECO:0000256" key="5">
    <source>
        <dbReference type="ARBA" id="ARBA00022840"/>
    </source>
</evidence>
<dbReference type="FunFam" id="1.20.1270.10:FF:000011">
    <property type="entry name" value="stress-70 protein, mitochondrial isoform X1"/>
    <property type="match status" value="1"/>
</dbReference>
<dbReference type="GeneTree" id="ENSGT00920000149123"/>
<dbReference type="Pfam" id="PF00012">
    <property type="entry name" value="HSP70"/>
    <property type="match status" value="1"/>
</dbReference>
<keyword evidence="12" id="KW-1185">Reference proteome</keyword>
<dbReference type="Gene3D" id="3.90.640.10">
    <property type="entry name" value="Actin, Chain A, domain 4"/>
    <property type="match status" value="1"/>
</dbReference>
<reference evidence="11" key="2">
    <citation type="submission" date="2025-09" db="UniProtKB">
        <authorList>
            <consortium name="Ensembl"/>
        </authorList>
    </citation>
    <scope>IDENTIFICATION</scope>
</reference>
<evidence type="ECO:0000256" key="6">
    <source>
        <dbReference type="ARBA" id="ARBA00030055"/>
    </source>
</evidence>
<dbReference type="Gene3D" id="1.20.1270.10">
    <property type="match status" value="1"/>
</dbReference>
<comment type="similarity">
    <text evidence="1 9">Belongs to the heat shock protein 70 family.</text>
</comment>
<dbReference type="OMA" id="MGTDWKI"/>
<dbReference type="Gene3D" id="3.30.30.30">
    <property type="match status" value="1"/>
</dbReference>
<dbReference type="FunFam" id="3.30.30.30:FF:000003">
    <property type="entry name" value="Heat shock protein 9"/>
    <property type="match status" value="1"/>
</dbReference>
<dbReference type="EC" id="3.6.4.10" evidence="2"/>
<dbReference type="GO" id="GO:0005759">
    <property type="term" value="C:mitochondrial matrix"/>
    <property type="evidence" value="ECO:0007669"/>
    <property type="project" value="UniProtKB-ARBA"/>
</dbReference>
<evidence type="ECO:0000313" key="11">
    <source>
        <dbReference type="Ensembl" id="ENSGMOP00000015149.2"/>
    </source>
</evidence>
<dbReference type="GO" id="GO:0140662">
    <property type="term" value="F:ATP-dependent protein folding chaperone"/>
    <property type="evidence" value="ECO:0007669"/>
    <property type="project" value="InterPro"/>
</dbReference>
<protein>
    <recommendedName>
        <fullName evidence="3">Stress-70 protein, mitochondrial</fullName>
        <ecNumber evidence="2">3.6.4.10</ecNumber>
    </recommendedName>
    <alternativeName>
        <fullName evidence="7">75 kDa glucose-regulated protein</fullName>
    </alternativeName>
    <alternativeName>
        <fullName evidence="6">Heat shock 70 kDa protein 9</fullName>
    </alternativeName>
</protein>
<dbReference type="Ensembl" id="ENSGMOT00000015538.2">
    <property type="protein sequence ID" value="ENSGMOP00000015149.2"/>
    <property type="gene ID" value="ENSGMOG00000014170.2"/>
</dbReference>
<feature type="region of interest" description="Disordered" evidence="10">
    <location>
        <begin position="657"/>
        <end position="700"/>
    </location>
</feature>
<dbReference type="FunFam" id="3.30.420.40:FF:000004">
    <property type="entry name" value="Molecular chaperone DnaK"/>
    <property type="match status" value="1"/>
</dbReference>
<evidence type="ECO:0000256" key="7">
    <source>
        <dbReference type="ARBA" id="ARBA00031419"/>
    </source>
</evidence>
<dbReference type="KEGG" id="gmh:115552288"/>
<evidence type="ECO:0000256" key="10">
    <source>
        <dbReference type="SAM" id="MobiDB-lite"/>
    </source>
</evidence>
<organism evidence="11 12">
    <name type="scientific">Gadus morhua</name>
    <name type="common">Atlantic cod</name>
    <dbReference type="NCBI Taxonomy" id="8049"/>
    <lineage>
        <taxon>Eukaryota</taxon>
        <taxon>Metazoa</taxon>
        <taxon>Chordata</taxon>
        <taxon>Craniata</taxon>
        <taxon>Vertebrata</taxon>
        <taxon>Euteleostomi</taxon>
        <taxon>Actinopterygii</taxon>
        <taxon>Neopterygii</taxon>
        <taxon>Teleostei</taxon>
        <taxon>Neoteleostei</taxon>
        <taxon>Acanthomorphata</taxon>
        <taxon>Zeiogadaria</taxon>
        <taxon>Gadariae</taxon>
        <taxon>Gadiformes</taxon>
        <taxon>Gadoidei</taxon>
        <taxon>Gadidae</taxon>
        <taxon>Gadus</taxon>
    </lineage>
</organism>
<dbReference type="RefSeq" id="XP_030224086.1">
    <property type="nucleotide sequence ID" value="XM_030368226.1"/>
</dbReference>
<evidence type="ECO:0000256" key="4">
    <source>
        <dbReference type="ARBA" id="ARBA00022741"/>
    </source>
</evidence>
<sequence>MLNVARTLSRSLPSQTTSRNVSSLVKKACWNGFQSDVLRTLSRRNYASEAIKGSVIGIDLGTTNSCVAVMEGKQAKVLENAEGARTTPSVIAFTAEGERLVGMPAKRQAVTNPNNTLYATKRLIGRRFDDSEVQKDMKNVPYKIVRASNGDAWVEAHGKLYSPSQAGAFILMKMKETAESYLGHGVKNAVVTVPAYFNDSQRQATKDAGQIAGLNVLRVINEPTAAALAYGLEKTEDKVIAVYDLGGGTFDISVLEIQKGVFEVKSTNGDTFLGGEDFDQHLLQHIVKEFRRESGVDLTKDSMALQRVREAAEKAKCELSSALQTDINLPYLTMDASGPKHLNIKLSRSQFEGIVGDLIRRTVAPCQKAMQDAEVSKGDIGEVLLVGGMSRMPKVQQTVQELFGRAPSKSVNPDEAVAIGASIQGGVLAGDVTDVLLLDVTPLSLGIETLGGVFTKLINRNTTIPTKKSQVFSTAADGQTQVEIKVCQGEREMATDNKVLGQFSLIGIPPAPRGVPQVEVTFDIDANGIVHVSAKDKGTGREQQIVIQSSGGLSKDDIENMVKNAEKYAEEDRRKKDRVEAVNTAEGIVHDTESKMEEFKDQLPAEECAKLKEEIVKVRDLLANKETETGENIKQAANTLQQASLKLFEMAYKKMAAEREGSGGSGSSGSGSGSSGSGSGSSGSGSSSGSSEGEKKEGQQ</sequence>
<dbReference type="GeneID" id="115552288"/>
<dbReference type="FunFam" id="2.60.34.10:FF:000014">
    <property type="entry name" value="Chaperone protein DnaK HSP70"/>
    <property type="match status" value="1"/>
</dbReference>
<feature type="compositionally biased region" description="Gly residues" evidence="10">
    <location>
        <begin position="662"/>
        <end position="683"/>
    </location>
</feature>
<dbReference type="SUPFAM" id="SSF53067">
    <property type="entry name" value="Actin-like ATPase domain"/>
    <property type="match status" value="2"/>
</dbReference>
<dbReference type="GO" id="GO:0005524">
    <property type="term" value="F:ATP binding"/>
    <property type="evidence" value="ECO:0007669"/>
    <property type="project" value="UniProtKB-KW"/>
</dbReference>
<dbReference type="FunFam" id="3.30.420.40:FF:000020">
    <property type="entry name" value="Chaperone protein HscA homolog"/>
    <property type="match status" value="1"/>
</dbReference>
<dbReference type="Gene3D" id="2.60.34.10">
    <property type="entry name" value="Substrate Binding Domain Of DNAk, Chain A, domain 1"/>
    <property type="match status" value="1"/>
</dbReference>
<proteinExistence type="inferred from homology"/>
<dbReference type="InterPro" id="IPR012725">
    <property type="entry name" value="Chaperone_DnaK"/>
</dbReference>
<dbReference type="InterPro" id="IPR029048">
    <property type="entry name" value="HSP70_C_sf"/>
</dbReference>
<dbReference type="InterPro" id="IPR029047">
    <property type="entry name" value="HSP70_peptide-bd_sf"/>
</dbReference>
<dbReference type="AlphaFoldDB" id="A0A8C4ZI89"/>
<dbReference type="Proteomes" id="UP000694546">
    <property type="component" value="Chromosome 10"/>
</dbReference>
<keyword evidence="4 9" id="KW-0547">Nucleotide-binding</keyword>
<evidence type="ECO:0000256" key="3">
    <source>
        <dbReference type="ARBA" id="ARBA00019355"/>
    </source>
</evidence>
<dbReference type="PANTHER" id="PTHR19375">
    <property type="entry name" value="HEAT SHOCK PROTEIN 70KDA"/>
    <property type="match status" value="1"/>
</dbReference>
<name>A0A8C4ZI89_GADMO</name>
<gene>
    <name evidence="11" type="primary">hspa9</name>
</gene>
<dbReference type="InterPro" id="IPR043129">
    <property type="entry name" value="ATPase_NBD"/>
</dbReference>
<evidence type="ECO:0000256" key="1">
    <source>
        <dbReference type="ARBA" id="ARBA00007381"/>
    </source>
</evidence>
<dbReference type="InterPro" id="IPR013126">
    <property type="entry name" value="Hsp_70_fam"/>
</dbReference>
<dbReference type="HAMAP" id="MF_00332">
    <property type="entry name" value="DnaK"/>
    <property type="match status" value="1"/>
</dbReference>
<evidence type="ECO:0000313" key="12">
    <source>
        <dbReference type="Proteomes" id="UP000694546"/>
    </source>
</evidence>
<dbReference type="PROSITE" id="PS00329">
    <property type="entry name" value="HSP70_2"/>
    <property type="match status" value="1"/>
</dbReference>
<evidence type="ECO:0000256" key="8">
    <source>
        <dbReference type="ARBA" id="ARBA00050527"/>
    </source>
</evidence>
<dbReference type="OrthoDB" id="2401965at2759"/>
<accession>A0A8C4ZI89</accession>
<dbReference type="PROSITE" id="PS00297">
    <property type="entry name" value="HSP70_1"/>
    <property type="match status" value="1"/>
</dbReference>
<dbReference type="PROSITE" id="PS01036">
    <property type="entry name" value="HSP70_3"/>
    <property type="match status" value="1"/>
</dbReference>
<dbReference type="CTD" id="3313"/>
<dbReference type="PRINTS" id="PR00301">
    <property type="entry name" value="HEATSHOCK70"/>
</dbReference>
<dbReference type="NCBIfam" id="NF001413">
    <property type="entry name" value="PRK00290.1"/>
    <property type="match status" value="1"/>
</dbReference>
<comment type="catalytic activity">
    <reaction evidence="8">
        <text>ATP + H2O = ADP + phosphate + H(+)</text>
        <dbReference type="Rhea" id="RHEA:13065"/>
        <dbReference type="ChEBI" id="CHEBI:15377"/>
        <dbReference type="ChEBI" id="CHEBI:15378"/>
        <dbReference type="ChEBI" id="CHEBI:30616"/>
        <dbReference type="ChEBI" id="CHEBI:43474"/>
        <dbReference type="ChEBI" id="CHEBI:456216"/>
        <dbReference type="EC" id="3.6.4.10"/>
    </reaction>
    <physiologicalReaction direction="left-to-right" evidence="8">
        <dbReference type="Rhea" id="RHEA:13066"/>
    </physiologicalReaction>
</comment>
<evidence type="ECO:0000256" key="2">
    <source>
        <dbReference type="ARBA" id="ARBA00012554"/>
    </source>
</evidence>
<evidence type="ECO:0000256" key="9">
    <source>
        <dbReference type="RuleBase" id="RU003322"/>
    </source>
</evidence>
<keyword evidence="5 9" id="KW-0067">ATP-binding</keyword>
<dbReference type="CDD" id="cd11733">
    <property type="entry name" value="ASKHA_NBD_HSP70_HSPA9"/>
    <property type="match status" value="1"/>
</dbReference>